<proteinExistence type="predicted"/>
<feature type="transmembrane region" description="Helical" evidence="5">
    <location>
        <begin position="12"/>
        <end position="34"/>
    </location>
</feature>
<dbReference type="Pfam" id="PF00520">
    <property type="entry name" value="Ion_trans"/>
    <property type="match status" value="2"/>
</dbReference>
<feature type="transmembrane region" description="Helical" evidence="5">
    <location>
        <begin position="494"/>
        <end position="514"/>
    </location>
</feature>
<reference evidence="7" key="1">
    <citation type="submission" date="2025-08" db="UniProtKB">
        <authorList>
            <consortium name="Ensembl"/>
        </authorList>
    </citation>
    <scope>IDENTIFICATION</scope>
</reference>
<dbReference type="Gene3D" id="1.20.120.350">
    <property type="entry name" value="Voltage-gated potassium channels. Chain C"/>
    <property type="match status" value="2"/>
</dbReference>
<dbReference type="InterPro" id="IPR005821">
    <property type="entry name" value="Ion_trans_dom"/>
</dbReference>
<dbReference type="PANTHER" id="PTHR46768:SF1">
    <property type="entry name" value="TWO PORE CHANNEL PROTEIN 2"/>
    <property type="match status" value="1"/>
</dbReference>
<evidence type="ECO:0000259" key="6">
    <source>
        <dbReference type="Pfam" id="PF00520"/>
    </source>
</evidence>
<dbReference type="GO" id="GO:0015280">
    <property type="term" value="F:ligand-gated sodium channel activity"/>
    <property type="evidence" value="ECO:0007669"/>
    <property type="project" value="TreeGrafter"/>
</dbReference>
<dbReference type="Ensembl" id="ENSPMET00000014189.1">
    <property type="protein sequence ID" value="ENSPMEP00000001444.1"/>
    <property type="gene ID" value="ENSPMEG00000002378.1"/>
</dbReference>
<dbReference type="AlphaFoldDB" id="A0A3B3WFW8"/>
<dbReference type="Proteomes" id="UP000261480">
    <property type="component" value="Unplaced"/>
</dbReference>
<evidence type="ECO:0000313" key="7">
    <source>
        <dbReference type="Ensembl" id="ENSPMEP00000001444.1"/>
    </source>
</evidence>
<accession>A0A3B3WFW8</accession>
<dbReference type="InterPro" id="IPR027359">
    <property type="entry name" value="Volt_channel_dom_sf"/>
</dbReference>
<evidence type="ECO:0000256" key="1">
    <source>
        <dbReference type="ARBA" id="ARBA00004141"/>
    </source>
</evidence>
<dbReference type="GO" id="GO:0005765">
    <property type="term" value="C:lysosomal membrane"/>
    <property type="evidence" value="ECO:0007669"/>
    <property type="project" value="InterPro"/>
</dbReference>
<evidence type="ECO:0000256" key="2">
    <source>
        <dbReference type="ARBA" id="ARBA00022692"/>
    </source>
</evidence>
<feature type="transmembrane region" description="Helical" evidence="5">
    <location>
        <begin position="390"/>
        <end position="413"/>
    </location>
</feature>
<dbReference type="Gene3D" id="1.10.287.70">
    <property type="match status" value="2"/>
</dbReference>
<keyword evidence="2 5" id="KW-0812">Transmembrane</keyword>
<reference evidence="7" key="2">
    <citation type="submission" date="2025-09" db="UniProtKB">
        <authorList>
            <consortium name="Ensembl"/>
        </authorList>
    </citation>
    <scope>IDENTIFICATION</scope>
</reference>
<sequence>VDARSLRLYRWYYSRICQWILGTIIAVVLLLAFVERPSSVSISSDPRHQSSRWEPPCGAPESVEMLCLIIFCLDLAVKSYLIGWEEFRKSKWLISYTVVICISVVDWMLSVSMECDEKLRVRRLVRPFFLLQNSSLMKKTLKCIKRTLPEIASVILLLALHLCLFTMIGMLLFAKNDQKKNGEWELHFKNLTTSLTSLLVLLTTANNPDVMIPAYSLNRCYAIFFIIFSIIGTYCLMNLLTAIIYNQFRGYLLMSVQTSIIRRRLGIRAAFHVLSCHNAQTEAHPLSFLLNFLMLSSAHPTRQASQQFAEQGYMDRQQFRKIFDELDKDCIKEHPPLPQYTSATLQKLQVVFSHYYLTVLGNLVALANVLCICTILVLNSEKSTEERDNYILEVINLCFILFYLSEMSVKIFAFGWRGYLSYRSNIFDGFLTVVLLILQIVGNPPSSRGVMSLWEMVRLVNMLIVFRFLRIIPDIKLMALVASTLLDLVKNLRAFAGILVVVYYVFAVFGIWLFEGAIKPPPQMSVFSLDNTTSNFSTVCGTYEQLGYWPNNFDDFAAAIILLYDVMIVNNWQFLIFGRDR</sequence>
<feature type="transmembrane region" description="Helical" evidence="5">
    <location>
        <begin position="425"/>
        <end position="442"/>
    </location>
</feature>
<dbReference type="GO" id="GO:0022832">
    <property type="term" value="F:voltage-gated channel activity"/>
    <property type="evidence" value="ECO:0007669"/>
    <property type="project" value="InterPro"/>
</dbReference>
<evidence type="ECO:0000313" key="8">
    <source>
        <dbReference type="Proteomes" id="UP000261480"/>
    </source>
</evidence>
<dbReference type="GO" id="GO:0097682">
    <property type="term" value="F:intracellularly phosphatidylinositol-3,5-bisphosphate-gated monatomic cation channel activity"/>
    <property type="evidence" value="ECO:0007669"/>
    <property type="project" value="TreeGrafter"/>
</dbReference>
<protein>
    <recommendedName>
        <fullName evidence="6">Ion transport domain-containing protein</fullName>
    </recommendedName>
</protein>
<dbReference type="GO" id="GO:0019722">
    <property type="term" value="P:calcium-mediated signaling"/>
    <property type="evidence" value="ECO:0007669"/>
    <property type="project" value="TreeGrafter"/>
</dbReference>
<evidence type="ECO:0000256" key="5">
    <source>
        <dbReference type="SAM" id="Phobius"/>
    </source>
</evidence>
<feature type="domain" description="Ion transport" evidence="6">
    <location>
        <begin position="20"/>
        <end position="248"/>
    </location>
</feature>
<evidence type="ECO:0000256" key="3">
    <source>
        <dbReference type="ARBA" id="ARBA00022989"/>
    </source>
</evidence>
<keyword evidence="3 5" id="KW-1133">Transmembrane helix</keyword>
<feature type="transmembrane region" description="Helical" evidence="5">
    <location>
        <begin position="93"/>
        <end position="113"/>
    </location>
</feature>
<feature type="transmembrane region" description="Helical" evidence="5">
    <location>
        <begin position="151"/>
        <end position="174"/>
    </location>
</feature>
<keyword evidence="8" id="KW-1185">Reference proteome</keyword>
<keyword evidence="4 5" id="KW-0472">Membrane</keyword>
<feature type="domain" description="Ion transport" evidence="6">
    <location>
        <begin position="369"/>
        <end position="573"/>
    </location>
</feature>
<name>A0A3B3WFW8_9TELE</name>
<dbReference type="FunFam" id="1.10.287.70:FF:000104">
    <property type="entry name" value="Two pore calcium channel protein 2"/>
    <property type="match status" value="1"/>
</dbReference>
<dbReference type="PANTHER" id="PTHR46768">
    <property type="entry name" value="TWO PORE CALCIUM CHANNEL PROTEIN 2"/>
    <property type="match status" value="1"/>
</dbReference>
<feature type="transmembrane region" description="Helical" evidence="5">
    <location>
        <begin position="355"/>
        <end position="378"/>
    </location>
</feature>
<organism evidence="7 8">
    <name type="scientific">Poecilia mexicana</name>
    <dbReference type="NCBI Taxonomy" id="48701"/>
    <lineage>
        <taxon>Eukaryota</taxon>
        <taxon>Metazoa</taxon>
        <taxon>Chordata</taxon>
        <taxon>Craniata</taxon>
        <taxon>Vertebrata</taxon>
        <taxon>Euteleostomi</taxon>
        <taxon>Actinopterygii</taxon>
        <taxon>Neopterygii</taxon>
        <taxon>Teleostei</taxon>
        <taxon>Neoteleostei</taxon>
        <taxon>Acanthomorphata</taxon>
        <taxon>Ovalentaria</taxon>
        <taxon>Atherinomorphae</taxon>
        <taxon>Cyprinodontiformes</taxon>
        <taxon>Poeciliidae</taxon>
        <taxon>Poeciliinae</taxon>
        <taxon>Poecilia</taxon>
    </lineage>
</organism>
<dbReference type="InterPro" id="IPR028798">
    <property type="entry name" value="TPC2"/>
</dbReference>
<comment type="subcellular location">
    <subcellularLocation>
        <location evidence="1">Membrane</location>
        <topology evidence="1">Multi-pass membrane protein</topology>
    </subcellularLocation>
</comment>
<evidence type="ECO:0000256" key="4">
    <source>
        <dbReference type="ARBA" id="ARBA00023136"/>
    </source>
</evidence>
<feature type="transmembrane region" description="Helical" evidence="5">
    <location>
        <begin position="556"/>
        <end position="577"/>
    </location>
</feature>
<dbReference type="SUPFAM" id="SSF81324">
    <property type="entry name" value="Voltage-gated potassium channels"/>
    <property type="match status" value="2"/>
</dbReference>
<dbReference type="GO" id="GO:0075509">
    <property type="term" value="P:endocytosis involved in viral entry into host cell"/>
    <property type="evidence" value="ECO:0007669"/>
    <property type="project" value="TreeGrafter"/>
</dbReference>
<feature type="transmembrane region" description="Helical" evidence="5">
    <location>
        <begin position="221"/>
        <end position="245"/>
    </location>
</feature>